<organism evidence="1 2">
    <name type="scientific">Shewanella piezotolerans (strain WP3 / JCM 13877)</name>
    <dbReference type="NCBI Taxonomy" id="225849"/>
    <lineage>
        <taxon>Bacteria</taxon>
        <taxon>Pseudomonadati</taxon>
        <taxon>Pseudomonadota</taxon>
        <taxon>Gammaproteobacteria</taxon>
        <taxon>Alteromonadales</taxon>
        <taxon>Shewanellaceae</taxon>
        <taxon>Shewanella</taxon>
    </lineage>
</organism>
<proteinExistence type="predicted"/>
<keyword evidence="2" id="KW-1185">Reference proteome</keyword>
<dbReference type="AlphaFoldDB" id="B8CN57"/>
<gene>
    <name evidence="1" type="ordered locus">swp_1794</name>
</gene>
<name>B8CN57_SHEPW</name>
<sequence length="42" mass="5077">MVLEETLYQSALLWLKEEWPFSKIVFPGRSVSWEVWHMNLPV</sequence>
<protein>
    <submittedName>
        <fullName evidence="1">Uncharacterized protein</fullName>
    </submittedName>
</protein>
<dbReference type="HOGENOM" id="CLU_3257772_0_0_6"/>
<evidence type="ECO:0000313" key="1">
    <source>
        <dbReference type="EMBL" id="ACJ28559.1"/>
    </source>
</evidence>
<reference evidence="1 2" key="1">
    <citation type="journal article" date="2008" name="PLoS ONE">
        <title>Environmental adaptation: genomic analysis of the piezotolerant and psychrotolerant deep-sea iron reducing bacterium Shewanella piezotolerans WP3.</title>
        <authorList>
            <person name="Wang F."/>
            <person name="Wang J."/>
            <person name="Jian H."/>
            <person name="Zhang B."/>
            <person name="Li S."/>
            <person name="Wang F."/>
            <person name="Zeng X."/>
            <person name="Gao L."/>
            <person name="Bartlett D.H."/>
            <person name="Yu J."/>
            <person name="Hu S."/>
            <person name="Xiao X."/>
        </authorList>
    </citation>
    <scope>NUCLEOTIDE SEQUENCE [LARGE SCALE GENOMIC DNA]</scope>
    <source>
        <strain evidence="2">WP3 / JCM 13877</strain>
    </source>
</reference>
<dbReference type="EMBL" id="CP000472">
    <property type="protein sequence ID" value="ACJ28559.1"/>
    <property type="molecule type" value="Genomic_DNA"/>
</dbReference>
<evidence type="ECO:0000313" key="2">
    <source>
        <dbReference type="Proteomes" id="UP000000753"/>
    </source>
</evidence>
<accession>B8CN57</accession>
<dbReference type="STRING" id="225849.swp_1794"/>
<dbReference type="Proteomes" id="UP000000753">
    <property type="component" value="Chromosome"/>
</dbReference>
<dbReference type="eggNOG" id="ENOG5032RY1">
    <property type="taxonomic scope" value="Bacteria"/>
</dbReference>
<dbReference type="KEGG" id="swp:swp_1794"/>